<sequence>MQLKDRLIAGINNTVLQNELLKLPNPTFKGVRPHCEQYQDIRAATLSMPSTIESKAMFNSLKTKSTEAHATAGRFKLVTQSNSHNVTYSDKSYGNFASCGKRHSRFTCRFRYVLCHKCEKTGHIQSVCRNTKTCRLIQARDSEVSNMAKHFSSLSLAITSHSGHISKRLFSSTGNSLHFILDTGSVESLISFHDLKLFTPDAKLQSSTITINCITGHSLPVVGSCEISVSDEHSKTVTCTFIVIKSGPSILGLKAMQALNVNLFLLTSIDTQNELNDLIITFSTASGDMTISPVRLPVNGDSVFLKRRVIPYGLREPVMNALNNLCSKDVIEKGSSSAWGTPIVAPLNRMARPRAYVVTTESP</sequence>
<dbReference type="InterPro" id="IPR021109">
    <property type="entry name" value="Peptidase_aspartic_dom_sf"/>
</dbReference>
<organism evidence="3">
    <name type="scientific">Echinostoma caproni</name>
    <dbReference type="NCBI Taxonomy" id="27848"/>
    <lineage>
        <taxon>Eukaryota</taxon>
        <taxon>Metazoa</taxon>
        <taxon>Spiralia</taxon>
        <taxon>Lophotrochozoa</taxon>
        <taxon>Platyhelminthes</taxon>
        <taxon>Trematoda</taxon>
        <taxon>Digenea</taxon>
        <taxon>Plagiorchiida</taxon>
        <taxon>Echinostomata</taxon>
        <taxon>Echinostomatoidea</taxon>
        <taxon>Echinostomatidae</taxon>
        <taxon>Echinostoma</taxon>
    </lineage>
</organism>
<proteinExistence type="predicted"/>
<dbReference type="Proteomes" id="UP000272942">
    <property type="component" value="Unassembled WGS sequence"/>
</dbReference>
<dbReference type="PANTHER" id="PTHR37984:SF9">
    <property type="entry name" value="INTEGRASE CATALYTIC DOMAIN-CONTAINING PROTEIN"/>
    <property type="match status" value="1"/>
</dbReference>
<keyword evidence="2" id="KW-1185">Reference proteome</keyword>
<dbReference type="InterPro" id="IPR050951">
    <property type="entry name" value="Retrovirus_Pol_polyprotein"/>
</dbReference>
<dbReference type="EMBL" id="UZAN01052478">
    <property type="protein sequence ID" value="VDP89514.1"/>
    <property type="molecule type" value="Genomic_DNA"/>
</dbReference>
<name>A0A183AZ63_9TREM</name>
<reference evidence="3" key="1">
    <citation type="submission" date="2016-06" db="UniProtKB">
        <authorList>
            <consortium name="WormBaseParasite"/>
        </authorList>
    </citation>
    <scope>IDENTIFICATION</scope>
</reference>
<protein>
    <submittedName>
        <fullName evidence="3">CCHC-type domain-containing protein</fullName>
    </submittedName>
</protein>
<evidence type="ECO:0000313" key="1">
    <source>
        <dbReference type="EMBL" id="VDP89514.1"/>
    </source>
</evidence>
<dbReference type="PANTHER" id="PTHR37984">
    <property type="entry name" value="PROTEIN CBG26694"/>
    <property type="match status" value="1"/>
</dbReference>
<accession>A0A183AZ63</accession>
<evidence type="ECO:0000313" key="3">
    <source>
        <dbReference type="WBParaSite" id="ECPE_0001228401-mRNA-1"/>
    </source>
</evidence>
<reference evidence="1 2" key="2">
    <citation type="submission" date="2018-11" db="EMBL/GenBank/DDBJ databases">
        <authorList>
            <consortium name="Pathogen Informatics"/>
        </authorList>
    </citation>
    <scope>NUCLEOTIDE SEQUENCE [LARGE SCALE GENOMIC DNA]</scope>
    <source>
        <strain evidence="1 2">Egypt</strain>
    </source>
</reference>
<evidence type="ECO:0000313" key="2">
    <source>
        <dbReference type="Proteomes" id="UP000272942"/>
    </source>
</evidence>
<dbReference type="SUPFAM" id="SSF50630">
    <property type="entry name" value="Acid proteases"/>
    <property type="match status" value="1"/>
</dbReference>
<dbReference type="Gene3D" id="2.40.70.10">
    <property type="entry name" value="Acid Proteases"/>
    <property type="match status" value="1"/>
</dbReference>
<dbReference type="OrthoDB" id="10063139at2759"/>
<dbReference type="AlphaFoldDB" id="A0A183AZ63"/>
<dbReference type="WBParaSite" id="ECPE_0001228401-mRNA-1">
    <property type="protein sequence ID" value="ECPE_0001228401-mRNA-1"/>
    <property type="gene ID" value="ECPE_0001228401"/>
</dbReference>
<gene>
    <name evidence="1" type="ORF">ECPE_LOCUS12246</name>
</gene>